<dbReference type="RefSeq" id="WP_323466160.1">
    <property type="nucleotide sequence ID" value="NZ_CP144224.1"/>
</dbReference>
<sequence>MKFFSVIVAGTLILVSCNGGSSNGEEVKGTFNSEETEVIENVEESVDEVVMTEEEKINFINEFKPGPEDEKSYNIYALYDFHVTATEEDLKAEGERQLQVYRNFQDNIHEIGWTNININNIPYTGGATEGKETEIFGVEELPAFVVLDEDGVAYIAYEVNDVLNYVGYEEPN</sequence>
<evidence type="ECO:0000313" key="1">
    <source>
        <dbReference type="EMBL" id="MDV2884703.1"/>
    </source>
</evidence>
<dbReference type="Proteomes" id="UP001285636">
    <property type="component" value="Unassembled WGS sequence"/>
</dbReference>
<proteinExistence type="predicted"/>
<accession>A0AAJ2NLQ9</accession>
<name>A0AAJ2NLQ9_ALKPS</name>
<gene>
    <name evidence="1" type="ORF">RYX45_05900</name>
</gene>
<dbReference type="AlphaFoldDB" id="A0AAJ2NLQ9"/>
<comment type="caution">
    <text evidence="1">The sequence shown here is derived from an EMBL/GenBank/DDBJ whole genome shotgun (WGS) entry which is preliminary data.</text>
</comment>
<dbReference type="PROSITE" id="PS51257">
    <property type="entry name" value="PROKAR_LIPOPROTEIN"/>
    <property type="match status" value="1"/>
</dbReference>
<evidence type="ECO:0000313" key="2">
    <source>
        <dbReference type="Proteomes" id="UP001285636"/>
    </source>
</evidence>
<protein>
    <recommendedName>
        <fullName evidence="3">Lipoprotein</fullName>
    </recommendedName>
</protein>
<dbReference type="EMBL" id="JAWJAY010000001">
    <property type="protein sequence ID" value="MDV2884703.1"/>
    <property type="molecule type" value="Genomic_DNA"/>
</dbReference>
<reference evidence="1" key="1">
    <citation type="submission" date="2023-10" db="EMBL/GenBank/DDBJ databases">
        <title>Screening of Alkalihalophilus pseudofirmusBZ-TG-HK211 and Its Alleviation of Salt Stress on Rapeseed Growth.</title>
        <authorList>
            <person name="Zhao B."/>
            <person name="Guo T."/>
        </authorList>
    </citation>
    <scope>NUCLEOTIDE SEQUENCE</scope>
    <source>
        <strain evidence="1">BZ-TG-HK211</strain>
    </source>
</reference>
<organism evidence="1 2">
    <name type="scientific">Alkalihalophilus pseudofirmus</name>
    <name type="common">Bacillus pseudofirmus</name>
    <dbReference type="NCBI Taxonomy" id="79885"/>
    <lineage>
        <taxon>Bacteria</taxon>
        <taxon>Bacillati</taxon>
        <taxon>Bacillota</taxon>
        <taxon>Bacilli</taxon>
        <taxon>Bacillales</taxon>
        <taxon>Bacillaceae</taxon>
        <taxon>Alkalihalophilus</taxon>
    </lineage>
</organism>
<evidence type="ECO:0008006" key="3">
    <source>
        <dbReference type="Google" id="ProtNLM"/>
    </source>
</evidence>